<dbReference type="InterPro" id="IPR041698">
    <property type="entry name" value="Methyltransf_25"/>
</dbReference>
<keyword evidence="6" id="KW-1185">Reference proteome</keyword>
<dbReference type="Pfam" id="PF13649">
    <property type="entry name" value="Methyltransf_25"/>
    <property type="match status" value="1"/>
</dbReference>
<comment type="caution">
    <text evidence="5">The sequence shown here is derived from an EMBL/GenBank/DDBJ whole genome shotgun (WGS) entry which is preliminary data.</text>
</comment>
<dbReference type="GO" id="GO:0032259">
    <property type="term" value="P:methylation"/>
    <property type="evidence" value="ECO:0007669"/>
    <property type="project" value="UniProtKB-KW"/>
</dbReference>
<keyword evidence="1 5" id="KW-0489">Methyltransferase</keyword>
<dbReference type="Gene3D" id="3.40.50.150">
    <property type="entry name" value="Vaccinia Virus protein VP39"/>
    <property type="match status" value="1"/>
</dbReference>
<dbReference type="InterPro" id="IPR029063">
    <property type="entry name" value="SAM-dependent_MTases_sf"/>
</dbReference>
<dbReference type="EMBL" id="JBHUKS010000017">
    <property type="protein sequence ID" value="MFD2470667.1"/>
    <property type="molecule type" value="Genomic_DNA"/>
</dbReference>
<dbReference type="SUPFAM" id="SSF53335">
    <property type="entry name" value="S-adenosyl-L-methionine-dependent methyltransferases"/>
    <property type="match status" value="1"/>
</dbReference>
<evidence type="ECO:0000313" key="5">
    <source>
        <dbReference type="EMBL" id="MFD2470667.1"/>
    </source>
</evidence>
<evidence type="ECO:0000259" key="4">
    <source>
        <dbReference type="Pfam" id="PF13649"/>
    </source>
</evidence>
<dbReference type="RefSeq" id="WP_378307971.1">
    <property type="nucleotide sequence ID" value="NZ_JBHUKS010000017.1"/>
</dbReference>
<gene>
    <name evidence="5" type="ORF">ACFSVL_24975</name>
</gene>
<organism evidence="5 6">
    <name type="scientific">Amycolatopsis silviterrae</name>
    <dbReference type="NCBI Taxonomy" id="1656914"/>
    <lineage>
        <taxon>Bacteria</taxon>
        <taxon>Bacillati</taxon>
        <taxon>Actinomycetota</taxon>
        <taxon>Actinomycetes</taxon>
        <taxon>Pseudonocardiales</taxon>
        <taxon>Pseudonocardiaceae</taxon>
        <taxon>Amycolatopsis</taxon>
    </lineage>
</organism>
<protein>
    <submittedName>
        <fullName evidence="5">Class I SAM-dependent methyltransferase</fullName>
    </submittedName>
</protein>
<dbReference type="PANTHER" id="PTHR43464:SF19">
    <property type="entry name" value="UBIQUINONE BIOSYNTHESIS O-METHYLTRANSFERASE, MITOCHONDRIAL"/>
    <property type="match status" value="1"/>
</dbReference>
<keyword evidence="3" id="KW-0949">S-adenosyl-L-methionine</keyword>
<dbReference type="Proteomes" id="UP001597483">
    <property type="component" value="Unassembled WGS sequence"/>
</dbReference>
<accession>A0ABW5HC11</accession>
<proteinExistence type="predicted"/>
<evidence type="ECO:0000313" key="6">
    <source>
        <dbReference type="Proteomes" id="UP001597483"/>
    </source>
</evidence>
<keyword evidence="2" id="KW-0808">Transferase</keyword>
<dbReference type="PANTHER" id="PTHR43464">
    <property type="entry name" value="METHYLTRANSFERASE"/>
    <property type="match status" value="1"/>
</dbReference>
<name>A0ABW5HC11_9PSEU</name>
<dbReference type="CDD" id="cd02440">
    <property type="entry name" value="AdoMet_MTases"/>
    <property type="match status" value="1"/>
</dbReference>
<dbReference type="Gene3D" id="2.20.130.10">
    <property type="entry name" value="CAC2371-like domains"/>
    <property type="match status" value="1"/>
</dbReference>
<sequence length="243" mass="26353">MDFTEDDAAAVYDVTNPWRAEPGTSDGFYTGHATAAQSVLDVGCGTGQMLRSLREQGHHGRLTGIDPDAAALRRARRRADVEWVEGPAADIPWRAEFALATMANNAFQCLVTDADIAASLTAIRAALVDGGQFVFETRHPQARAWEVWATAEPVPFEYAGRQLVSWWQVESADDGVVTFTETVGEPDRTPLRTDRATLRFLDVDPLNAALRRAGFAVENQYGDFGGGPLTADSRSIVTVARAA</sequence>
<dbReference type="GO" id="GO:0008168">
    <property type="term" value="F:methyltransferase activity"/>
    <property type="evidence" value="ECO:0007669"/>
    <property type="project" value="UniProtKB-KW"/>
</dbReference>
<evidence type="ECO:0000256" key="1">
    <source>
        <dbReference type="ARBA" id="ARBA00022603"/>
    </source>
</evidence>
<feature type="domain" description="Methyltransferase" evidence="4">
    <location>
        <begin position="39"/>
        <end position="131"/>
    </location>
</feature>
<evidence type="ECO:0000256" key="2">
    <source>
        <dbReference type="ARBA" id="ARBA00022679"/>
    </source>
</evidence>
<reference evidence="6" key="1">
    <citation type="journal article" date="2019" name="Int. J. Syst. Evol. Microbiol.">
        <title>The Global Catalogue of Microorganisms (GCM) 10K type strain sequencing project: providing services to taxonomists for standard genome sequencing and annotation.</title>
        <authorList>
            <consortium name="The Broad Institute Genomics Platform"/>
            <consortium name="The Broad Institute Genome Sequencing Center for Infectious Disease"/>
            <person name="Wu L."/>
            <person name="Ma J."/>
        </authorList>
    </citation>
    <scope>NUCLEOTIDE SEQUENCE [LARGE SCALE GENOMIC DNA]</scope>
    <source>
        <strain evidence="6">CGMCC 4.7641</strain>
    </source>
</reference>
<evidence type="ECO:0000256" key="3">
    <source>
        <dbReference type="ARBA" id="ARBA00022691"/>
    </source>
</evidence>